<gene>
    <name evidence="6" type="ORF">JCM21714_2246</name>
</gene>
<keyword evidence="7" id="KW-1185">Reference proteome</keyword>
<comment type="similarity">
    <text evidence="1">Belongs to the ABC transporter superfamily.</text>
</comment>
<accession>W4VK42</accession>
<evidence type="ECO:0000256" key="1">
    <source>
        <dbReference type="ARBA" id="ARBA00005417"/>
    </source>
</evidence>
<sequence length="53" mass="5844">MITFENVTKQFPDGTTAVSEVDFSVNKGEFFVLIGPSGCGKTTSLKMMNRLIR</sequence>
<comment type="caution">
    <text evidence="6">The sequence shown here is derived from an EMBL/GenBank/DDBJ whole genome shotgun (WGS) entry which is preliminary data.</text>
</comment>
<dbReference type="Gene3D" id="3.40.50.300">
    <property type="entry name" value="P-loop containing nucleotide triphosphate hydrolases"/>
    <property type="match status" value="1"/>
</dbReference>
<evidence type="ECO:0000256" key="3">
    <source>
        <dbReference type="ARBA" id="ARBA00022741"/>
    </source>
</evidence>
<organism evidence="6 7">
    <name type="scientific">Gracilibacillus boraciitolerans JCM 21714</name>
    <dbReference type="NCBI Taxonomy" id="1298598"/>
    <lineage>
        <taxon>Bacteria</taxon>
        <taxon>Bacillati</taxon>
        <taxon>Bacillota</taxon>
        <taxon>Bacilli</taxon>
        <taxon>Bacillales</taxon>
        <taxon>Bacillaceae</taxon>
        <taxon>Gracilibacillus</taxon>
    </lineage>
</organism>
<dbReference type="STRING" id="1298598.JCM21714_2246"/>
<evidence type="ECO:0000313" key="7">
    <source>
        <dbReference type="Proteomes" id="UP000019102"/>
    </source>
</evidence>
<evidence type="ECO:0000256" key="2">
    <source>
        <dbReference type="ARBA" id="ARBA00022448"/>
    </source>
</evidence>
<feature type="domain" description="ABC transporter" evidence="5">
    <location>
        <begin position="19"/>
        <end position="51"/>
    </location>
</feature>
<dbReference type="AlphaFoldDB" id="W4VK42"/>
<dbReference type="InterPro" id="IPR050763">
    <property type="entry name" value="ABC_transporter_ATP-binding"/>
</dbReference>
<keyword evidence="4" id="KW-0067">ATP-binding</keyword>
<dbReference type="EMBL" id="BAVS01000010">
    <property type="protein sequence ID" value="GAE93193.1"/>
    <property type="molecule type" value="Genomic_DNA"/>
</dbReference>
<evidence type="ECO:0000256" key="4">
    <source>
        <dbReference type="ARBA" id="ARBA00022840"/>
    </source>
</evidence>
<dbReference type="InterPro" id="IPR003439">
    <property type="entry name" value="ABC_transporter-like_ATP-bd"/>
</dbReference>
<dbReference type="GO" id="GO:0005524">
    <property type="term" value="F:ATP binding"/>
    <property type="evidence" value="ECO:0007669"/>
    <property type="project" value="UniProtKB-KW"/>
</dbReference>
<dbReference type="GO" id="GO:0016887">
    <property type="term" value="F:ATP hydrolysis activity"/>
    <property type="evidence" value="ECO:0007669"/>
    <property type="project" value="InterPro"/>
</dbReference>
<dbReference type="Pfam" id="PF00005">
    <property type="entry name" value="ABC_tran"/>
    <property type="match status" value="1"/>
</dbReference>
<dbReference type="PANTHER" id="PTHR42711:SF5">
    <property type="entry name" value="ABC TRANSPORTER ATP-BINDING PROTEIN NATA"/>
    <property type="match status" value="1"/>
</dbReference>
<evidence type="ECO:0000259" key="5">
    <source>
        <dbReference type="Pfam" id="PF00005"/>
    </source>
</evidence>
<keyword evidence="2" id="KW-0813">Transport</keyword>
<dbReference type="InterPro" id="IPR027417">
    <property type="entry name" value="P-loop_NTPase"/>
</dbReference>
<name>W4VK42_9BACI</name>
<reference evidence="6 7" key="1">
    <citation type="journal article" date="2014" name="Genome Announc.">
        <title>Draft Genome Sequence of the Boron-Tolerant and Moderately Halotolerant Bacterium Gracilibacillus boraciitolerans JCM 21714T.</title>
        <authorList>
            <person name="Ahmed I."/>
            <person name="Oshima K."/>
            <person name="Suda W."/>
            <person name="Kitamura K."/>
            <person name="Iida T."/>
            <person name="Ohmori Y."/>
            <person name="Fujiwara T."/>
            <person name="Hattori M."/>
            <person name="Ohkuma M."/>
        </authorList>
    </citation>
    <scope>NUCLEOTIDE SEQUENCE [LARGE SCALE GENOMIC DNA]</scope>
    <source>
        <strain evidence="6 7">JCM 21714</strain>
    </source>
</reference>
<protein>
    <submittedName>
        <fullName evidence="6">L-proline glycine betaine ABC transport system permease protein ProV</fullName>
    </submittedName>
</protein>
<dbReference type="PANTHER" id="PTHR42711">
    <property type="entry name" value="ABC TRANSPORTER ATP-BINDING PROTEIN"/>
    <property type="match status" value="1"/>
</dbReference>
<proteinExistence type="inferred from homology"/>
<evidence type="ECO:0000313" key="6">
    <source>
        <dbReference type="EMBL" id="GAE93193.1"/>
    </source>
</evidence>
<dbReference type="SUPFAM" id="SSF52540">
    <property type="entry name" value="P-loop containing nucleoside triphosphate hydrolases"/>
    <property type="match status" value="1"/>
</dbReference>
<dbReference type="eggNOG" id="COG1125">
    <property type="taxonomic scope" value="Bacteria"/>
</dbReference>
<keyword evidence="3" id="KW-0547">Nucleotide-binding</keyword>
<dbReference type="Proteomes" id="UP000019102">
    <property type="component" value="Unassembled WGS sequence"/>
</dbReference>